<comment type="caution">
    <text evidence="8">The sequence shown here is derived from an EMBL/GenBank/DDBJ whole genome shotgun (WGS) entry which is preliminary data.</text>
</comment>
<reference evidence="8 9" key="2">
    <citation type="journal article" date="2017" name="Front. Plant Sci.">
        <title>Gene Classification and Mining of Molecular Markers Useful in Red Clover (Trifolium pratense) Breeding.</title>
        <authorList>
            <person name="Istvanek J."/>
            <person name="Dluhosova J."/>
            <person name="Dluhos P."/>
            <person name="Patkova L."/>
            <person name="Nedelnik J."/>
            <person name="Repkova J."/>
        </authorList>
    </citation>
    <scope>NUCLEOTIDE SEQUENCE [LARGE SCALE GENOMIC DNA]</scope>
    <source>
        <strain evidence="9">cv. Tatra</strain>
        <tissue evidence="8">Young leaves</tissue>
    </source>
</reference>
<dbReference type="PANTHER" id="PTHR31218">
    <property type="entry name" value="WAT1-RELATED PROTEIN"/>
    <property type="match status" value="1"/>
</dbReference>
<gene>
    <name evidence="8" type="ORF">L195_g039590</name>
</gene>
<dbReference type="InterPro" id="IPR037185">
    <property type="entry name" value="EmrE-like"/>
</dbReference>
<dbReference type="STRING" id="57577.A0A2K3LYD6"/>
<evidence type="ECO:0000256" key="4">
    <source>
        <dbReference type="ARBA" id="ARBA00022989"/>
    </source>
</evidence>
<evidence type="ECO:0000313" key="9">
    <source>
        <dbReference type="Proteomes" id="UP000236291"/>
    </source>
</evidence>
<reference evidence="8 9" key="1">
    <citation type="journal article" date="2014" name="Am. J. Bot.">
        <title>Genome assembly and annotation for red clover (Trifolium pratense; Fabaceae).</title>
        <authorList>
            <person name="Istvanek J."/>
            <person name="Jaros M."/>
            <person name="Krenek A."/>
            <person name="Repkova J."/>
        </authorList>
    </citation>
    <scope>NUCLEOTIDE SEQUENCE [LARGE SCALE GENOMIC DNA]</scope>
    <source>
        <strain evidence="9">cv. Tatra</strain>
        <tissue evidence="8">Young leaves</tissue>
    </source>
</reference>
<dbReference type="SUPFAM" id="SSF103481">
    <property type="entry name" value="Multidrug resistance efflux transporter EmrE"/>
    <property type="match status" value="1"/>
</dbReference>
<dbReference type="Pfam" id="PF00892">
    <property type="entry name" value="EamA"/>
    <property type="match status" value="1"/>
</dbReference>
<sequence length="102" mass="10867">GIVASGIVISLQTWCIQKGGPVFVAVFQPIQTFLVALMAALILGDQLYLGGIIGAILIVLGLYLVLWGKTNEKKANETSLTKPLLDSNEEKKITDAASKDIP</sequence>
<protein>
    <recommendedName>
        <fullName evidence="6">WAT1-related protein</fullName>
    </recommendedName>
</protein>
<feature type="transmembrane region" description="Helical" evidence="6">
    <location>
        <begin position="22"/>
        <end position="42"/>
    </location>
</feature>
<accession>A0A2K3LYD6</accession>
<dbReference type="InterPro" id="IPR000620">
    <property type="entry name" value="EamA_dom"/>
</dbReference>
<dbReference type="InterPro" id="IPR030184">
    <property type="entry name" value="WAT1-related"/>
</dbReference>
<feature type="non-terminal residue" evidence="8">
    <location>
        <position position="1"/>
    </location>
</feature>
<proteinExistence type="inferred from homology"/>
<organism evidence="8 9">
    <name type="scientific">Trifolium pratense</name>
    <name type="common">Red clover</name>
    <dbReference type="NCBI Taxonomy" id="57577"/>
    <lineage>
        <taxon>Eukaryota</taxon>
        <taxon>Viridiplantae</taxon>
        <taxon>Streptophyta</taxon>
        <taxon>Embryophyta</taxon>
        <taxon>Tracheophyta</taxon>
        <taxon>Spermatophyta</taxon>
        <taxon>Magnoliopsida</taxon>
        <taxon>eudicotyledons</taxon>
        <taxon>Gunneridae</taxon>
        <taxon>Pentapetalae</taxon>
        <taxon>rosids</taxon>
        <taxon>fabids</taxon>
        <taxon>Fabales</taxon>
        <taxon>Fabaceae</taxon>
        <taxon>Papilionoideae</taxon>
        <taxon>50 kb inversion clade</taxon>
        <taxon>NPAAA clade</taxon>
        <taxon>Hologalegina</taxon>
        <taxon>IRL clade</taxon>
        <taxon>Trifolieae</taxon>
        <taxon>Trifolium</taxon>
    </lineage>
</organism>
<dbReference type="GO" id="GO:0016020">
    <property type="term" value="C:membrane"/>
    <property type="evidence" value="ECO:0007669"/>
    <property type="project" value="UniProtKB-SubCell"/>
</dbReference>
<dbReference type="Proteomes" id="UP000236291">
    <property type="component" value="Unassembled WGS sequence"/>
</dbReference>
<dbReference type="GO" id="GO:0022857">
    <property type="term" value="F:transmembrane transporter activity"/>
    <property type="evidence" value="ECO:0007669"/>
    <property type="project" value="InterPro"/>
</dbReference>
<evidence type="ECO:0000256" key="1">
    <source>
        <dbReference type="ARBA" id="ARBA00004141"/>
    </source>
</evidence>
<keyword evidence="3 6" id="KW-0812">Transmembrane</keyword>
<evidence type="ECO:0000256" key="5">
    <source>
        <dbReference type="ARBA" id="ARBA00023136"/>
    </source>
</evidence>
<evidence type="ECO:0000259" key="7">
    <source>
        <dbReference type="Pfam" id="PF00892"/>
    </source>
</evidence>
<name>A0A2K3LYD6_TRIPR</name>
<dbReference type="AlphaFoldDB" id="A0A2K3LYD6"/>
<evidence type="ECO:0000313" key="8">
    <source>
        <dbReference type="EMBL" id="PNX83546.1"/>
    </source>
</evidence>
<evidence type="ECO:0000256" key="2">
    <source>
        <dbReference type="ARBA" id="ARBA00007635"/>
    </source>
</evidence>
<comment type="similarity">
    <text evidence="2 6">Belongs to the drug/metabolite transporter (DMT) superfamily. Plant drug/metabolite exporter (P-DME) (TC 2.A.7.4) family.</text>
</comment>
<feature type="domain" description="EamA" evidence="7">
    <location>
        <begin position="1"/>
        <end position="66"/>
    </location>
</feature>
<feature type="transmembrane region" description="Helical" evidence="6">
    <location>
        <begin position="48"/>
        <end position="66"/>
    </location>
</feature>
<comment type="subcellular location">
    <subcellularLocation>
        <location evidence="1 6">Membrane</location>
        <topology evidence="1 6">Multi-pass membrane protein</topology>
    </subcellularLocation>
</comment>
<keyword evidence="5 6" id="KW-0472">Membrane</keyword>
<comment type="caution">
    <text evidence="6">Lacks conserved residue(s) required for the propagation of feature annotation.</text>
</comment>
<evidence type="ECO:0000256" key="3">
    <source>
        <dbReference type="ARBA" id="ARBA00022692"/>
    </source>
</evidence>
<dbReference type="EMBL" id="ASHM01044362">
    <property type="protein sequence ID" value="PNX83546.1"/>
    <property type="molecule type" value="Genomic_DNA"/>
</dbReference>
<keyword evidence="4 6" id="KW-1133">Transmembrane helix</keyword>
<evidence type="ECO:0000256" key="6">
    <source>
        <dbReference type="RuleBase" id="RU363077"/>
    </source>
</evidence>